<sequence length="394" mass="45021">MKNLIWICGFIWSLAFPNMSFGQQISGIVLSGEEQAPLPGANVLLVNTTIGTSTDVEGKFTLKGVPAGRFTLMVSYVGYENLTVEIPIEGVSAYRLVLKPDPNFLEEVTVQERRPKKQQWLHHLALFTKYFVGEGEFAAACTITNPEVLHFDKSGNKLSAHATEPVVIENKALGYVIHYYLEYFDFDMAHYRINYDGYPAFKEMTPESEEQKTAWLQAREEAYKGSMMHFMRAFHSKRLVEEGFVLRSIEEEVNLKQEVRQVAAVGDTTVTYPQVFNKKHAEFYTQRYSSIMDTVNSTPELPLLSFDKILEVRYVGKKESYKYQRARRASSQVGYDRPLTSFLTLLKPSVSVQSDGQFFSSKDIYCQGYWTWELMANALPLDYYPSGPTSIIDY</sequence>
<dbReference type="Pfam" id="PF13715">
    <property type="entry name" value="CarbopepD_reg_2"/>
    <property type="match status" value="1"/>
</dbReference>
<dbReference type="RefSeq" id="WP_317487114.1">
    <property type="nucleotide sequence ID" value="NZ_CP136051.1"/>
</dbReference>
<reference evidence="1 2" key="1">
    <citation type="journal article" date="2023" name="Microbiol. Resour. Announc.">
        <title>Complete Genome Sequence of Imperialibacter roseus strain P4T.</title>
        <authorList>
            <person name="Tizabi D.R."/>
            <person name="Bachvaroff T."/>
            <person name="Hill R.T."/>
        </authorList>
    </citation>
    <scope>NUCLEOTIDE SEQUENCE [LARGE SCALE GENOMIC DNA]</scope>
    <source>
        <strain evidence="1 2">P4T</strain>
    </source>
</reference>
<name>A0ABZ0IID1_9BACT</name>
<dbReference type="Proteomes" id="UP001302349">
    <property type="component" value="Chromosome"/>
</dbReference>
<dbReference type="Gene3D" id="2.60.40.1120">
    <property type="entry name" value="Carboxypeptidase-like, regulatory domain"/>
    <property type="match status" value="1"/>
</dbReference>
<keyword evidence="2" id="KW-1185">Reference proteome</keyword>
<organism evidence="1 2">
    <name type="scientific">Imperialibacter roseus</name>
    <dbReference type="NCBI Taxonomy" id="1324217"/>
    <lineage>
        <taxon>Bacteria</taxon>
        <taxon>Pseudomonadati</taxon>
        <taxon>Bacteroidota</taxon>
        <taxon>Cytophagia</taxon>
        <taxon>Cytophagales</taxon>
        <taxon>Flammeovirgaceae</taxon>
        <taxon>Imperialibacter</taxon>
    </lineage>
</organism>
<accession>A0ABZ0IID1</accession>
<proteinExistence type="predicted"/>
<evidence type="ECO:0000313" key="1">
    <source>
        <dbReference type="EMBL" id="WOK04301.1"/>
    </source>
</evidence>
<dbReference type="SUPFAM" id="SSF49464">
    <property type="entry name" value="Carboxypeptidase regulatory domain-like"/>
    <property type="match status" value="1"/>
</dbReference>
<evidence type="ECO:0000313" key="2">
    <source>
        <dbReference type="Proteomes" id="UP001302349"/>
    </source>
</evidence>
<gene>
    <name evidence="1" type="ORF">RT717_14570</name>
</gene>
<protein>
    <submittedName>
        <fullName evidence="1">Carboxypeptidase-like regulatory domain-containing protein</fullName>
    </submittedName>
</protein>
<dbReference type="EMBL" id="CP136051">
    <property type="protein sequence ID" value="WOK04301.1"/>
    <property type="molecule type" value="Genomic_DNA"/>
</dbReference>
<dbReference type="InterPro" id="IPR008969">
    <property type="entry name" value="CarboxyPept-like_regulatory"/>
</dbReference>